<evidence type="ECO:0000256" key="1">
    <source>
        <dbReference type="SAM" id="MobiDB-lite"/>
    </source>
</evidence>
<evidence type="ECO:0000313" key="3">
    <source>
        <dbReference type="Proteomes" id="UP001359559"/>
    </source>
</evidence>
<dbReference type="AlphaFoldDB" id="A0AAN9JAV9"/>
<accession>A0AAN9JAV9</accession>
<gene>
    <name evidence="2" type="ORF">RJT34_17780</name>
</gene>
<feature type="compositionally biased region" description="Basic and acidic residues" evidence="1">
    <location>
        <begin position="11"/>
        <end position="20"/>
    </location>
</feature>
<organism evidence="2 3">
    <name type="scientific">Clitoria ternatea</name>
    <name type="common">Butterfly pea</name>
    <dbReference type="NCBI Taxonomy" id="43366"/>
    <lineage>
        <taxon>Eukaryota</taxon>
        <taxon>Viridiplantae</taxon>
        <taxon>Streptophyta</taxon>
        <taxon>Embryophyta</taxon>
        <taxon>Tracheophyta</taxon>
        <taxon>Spermatophyta</taxon>
        <taxon>Magnoliopsida</taxon>
        <taxon>eudicotyledons</taxon>
        <taxon>Gunneridae</taxon>
        <taxon>Pentapetalae</taxon>
        <taxon>rosids</taxon>
        <taxon>fabids</taxon>
        <taxon>Fabales</taxon>
        <taxon>Fabaceae</taxon>
        <taxon>Papilionoideae</taxon>
        <taxon>50 kb inversion clade</taxon>
        <taxon>NPAAA clade</taxon>
        <taxon>indigoferoid/millettioid clade</taxon>
        <taxon>Phaseoleae</taxon>
        <taxon>Clitoria</taxon>
    </lineage>
</organism>
<dbReference type="EMBL" id="JAYKXN010000004">
    <property type="protein sequence ID" value="KAK7294881.1"/>
    <property type="molecule type" value="Genomic_DNA"/>
</dbReference>
<evidence type="ECO:0000313" key="2">
    <source>
        <dbReference type="EMBL" id="KAK7294881.1"/>
    </source>
</evidence>
<feature type="region of interest" description="Disordered" evidence="1">
    <location>
        <begin position="1"/>
        <end position="20"/>
    </location>
</feature>
<protein>
    <submittedName>
        <fullName evidence="2">Uncharacterized protein</fullName>
    </submittedName>
</protein>
<keyword evidence="3" id="KW-1185">Reference proteome</keyword>
<sequence length="104" mass="11824">MALNGGGPNKRRSEKEKGEGSKAFGLDWWFTAPLSQFLSHPNPNLNPSPLLNSIPRHYSFFSFTFPHHFSKSHNLLFLLLLLLLSKIRFNSTQFQVTQPVGIID</sequence>
<dbReference type="Proteomes" id="UP001359559">
    <property type="component" value="Unassembled WGS sequence"/>
</dbReference>
<reference evidence="2 3" key="1">
    <citation type="submission" date="2024-01" db="EMBL/GenBank/DDBJ databases">
        <title>The genomes of 5 underutilized Papilionoideae crops provide insights into root nodulation and disease resistance.</title>
        <authorList>
            <person name="Yuan L."/>
        </authorList>
    </citation>
    <scope>NUCLEOTIDE SEQUENCE [LARGE SCALE GENOMIC DNA]</scope>
    <source>
        <strain evidence="2">LY-2023</strain>
        <tissue evidence="2">Leaf</tissue>
    </source>
</reference>
<comment type="caution">
    <text evidence="2">The sequence shown here is derived from an EMBL/GenBank/DDBJ whole genome shotgun (WGS) entry which is preliminary data.</text>
</comment>
<name>A0AAN9JAV9_CLITE</name>
<proteinExistence type="predicted"/>